<accession>A0A8S3Q1C0</accession>
<dbReference type="OrthoDB" id="79687at2759"/>
<dbReference type="InterPro" id="IPR048560">
    <property type="entry name" value="KDM6A_B-like_GATAL"/>
</dbReference>
<protein>
    <submittedName>
        <fullName evidence="2">SCYL2</fullName>
    </submittedName>
</protein>
<comment type="caution">
    <text evidence="2">The sequence shown here is derived from an EMBL/GenBank/DDBJ whole genome shotgun (WGS) entry which is preliminary data.</text>
</comment>
<dbReference type="EMBL" id="CAJPWZ010000282">
    <property type="protein sequence ID" value="CAG2188972.1"/>
    <property type="molecule type" value="Genomic_DNA"/>
</dbReference>
<sequence>MVSAVLIRQFHVVVDNFFAKEASVFLFEKKIADKLHKPRRKETVSEILRKEVQHLERIKHPRILNIIHPLEECGNSLAFASEPIFASLANCLGTHDRLPVPVIQELKDYKFIFYEIQCGILQVEVFDVLFVMEQDRKYVVHCMDCGRKISNILEGFIILNQYRLEELCDVYDRFQLSCHLPTASV</sequence>
<organism evidence="2 3">
    <name type="scientific">Mytilus edulis</name>
    <name type="common">Blue mussel</name>
    <dbReference type="NCBI Taxonomy" id="6550"/>
    <lineage>
        <taxon>Eukaryota</taxon>
        <taxon>Metazoa</taxon>
        <taxon>Spiralia</taxon>
        <taxon>Lophotrochozoa</taxon>
        <taxon>Mollusca</taxon>
        <taxon>Bivalvia</taxon>
        <taxon>Autobranchia</taxon>
        <taxon>Pteriomorphia</taxon>
        <taxon>Mytilida</taxon>
        <taxon>Mytiloidea</taxon>
        <taxon>Mytilidae</taxon>
        <taxon>Mytilinae</taxon>
        <taxon>Mytilus</taxon>
    </lineage>
</organism>
<dbReference type="Proteomes" id="UP000683360">
    <property type="component" value="Unassembled WGS sequence"/>
</dbReference>
<keyword evidence="3" id="KW-1185">Reference proteome</keyword>
<reference evidence="2" key="1">
    <citation type="submission" date="2021-03" db="EMBL/GenBank/DDBJ databases">
        <authorList>
            <person name="Bekaert M."/>
        </authorList>
    </citation>
    <scope>NUCLEOTIDE SEQUENCE</scope>
</reference>
<feature type="domain" description="Lysine-specific demethylase 6A/B-like GATA-like" evidence="1">
    <location>
        <begin position="118"/>
        <end position="164"/>
    </location>
</feature>
<dbReference type="PANTHER" id="PTHR12984:SF16">
    <property type="entry name" value="BLACK MATCH, ISOFORM H"/>
    <property type="match status" value="1"/>
</dbReference>
<proteinExistence type="predicted"/>
<evidence type="ECO:0000259" key="1">
    <source>
        <dbReference type="Pfam" id="PF21326"/>
    </source>
</evidence>
<evidence type="ECO:0000313" key="3">
    <source>
        <dbReference type="Proteomes" id="UP000683360"/>
    </source>
</evidence>
<dbReference type="Pfam" id="PF21326">
    <property type="entry name" value="KDM6_GATAL"/>
    <property type="match status" value="1"/>
</dbReference>
<dbReference type="AlphaFoldDB" id="A0A8S3Q1C0"/>
<evidence type="ECO:0000313" key="2">
    <source>
        <dbReference type="EMBL" id="CAG2188972.1"/>
    </source>
</evidence>
<name>A0A8S3Q1C0_MYTED</name>
<gene>
    <name evidence="2" type="ORF">MEDL_4372</name>
</gene>
<dbReference type="InterPro" id="IPR046941">
    <property type="entry name" value="KDM6_GATAL_sf"/>
</dbReference>
<dbReference type="Gene3D" id="2.10.110.20">
    <property type="match status" value="1"/>
</dbReference>
<dbReference type="InterPro" id="IPR051177">
    <property type="entry name" value="CIK-Related_Protein"/>
</dbReference>
<dbReference type="PANTHER" id="PTHR12984">
    <property type="entry name" value="SCY1-RELATED S/T PROTEIN KINASE-LIKE"/>
    <property type="match status" value="1"/>
</dbReference>